<feature type="compositionally biased region" description="Basic and acidic residues" evidence="1">
    <location>
        <begin position="287"/>
        <end position="303"/>
    </location>
</feature>
<organismHost>
    <name type="scientific">Crustacea</name>
    <name type="common">crustaceans</name>
    <dbReference type="NCBI Taxonomy" id="6657"/>
</organismHost>
<reference evidence="3" key="2">
    <citation type="journal article" name="FEMS Microbiol. Lett.">
        <title>Molecular variability and genetic structure of white spot syndrome virus strains from northwest Mexico based on the analysis of genomes.</title>
        <authorList>
            <person name="Parrilla-Taylor D.P."/>
            <person name="Vibanco-Perez N."/>
            <person name="Duran-Avelar M.J."/>
            <person name="Gomez-Gil B."/>
            <person name="Llera-Herrera R."/>
            <person name="Vazquez-Juarez R."/>
        </authorList>
    </citation>
    <scope>NUCLEOTIDE SEQUENCE</scope>
    <source>
        <strain evidence="3">JP</strain>
    </source>
</reference>
<evidence type="ECO:0000256" key="2">
    <source>
        <dbReference type="SAM" id="Phobius"/>
    </source>
</evidence>
<proteinExistence type="predicted"/>
<evidence type="ECO:0000313" key="3">
    <source>
        <dbReference type="EMBL" id="AWQ62676.1"/>
    </source>
</evidence>
<dbReference type="EMBL" id="MG432479">
    <property type="protein sequence ID" value="AWQ62676.1"/>
    <property type="molecule type" value="Genomic_DNA"/>
</dbReference>
<organism evidence="3">
    <name type="scientific">White spot syndrome virus</name>
    <name type="common">WSSV</name>
    <name type="synonym">White spot bacilliform virus</name>
    <dbReference type="NCBI Taxonomy" id="92652"/>
    <lineage>
        <taxon>Viruses</taxon>
        <taxon>Viruses incertae sedis</taxon>
        <taxon>Naldaviricetes</taxon>
        <taxon>Nimaviridae</taxon>
        <taxon>Whispovirus</taxon>
        <taxon>White spot syndrome virus</taxon>
    </lineage>
</organism>
<accession>A0A2U9GCV1</accession>
<evidence type="ECO:0000256" key="1">
    <source>
        <dbReference type="SAM" id="MobiDB-lite"/>
    </source>
</evidence>
<feature type="compositionally biased region" description="Acidic residues" evidence="1">
    <location>
        <begin position="304"/>
        <end position="315"/>
    </location>
</feature>
<reference evidence="3" key="1">
    <citation type="submission" date="2017-11" db="EMBL/GenBank/DDBJ databases">
        <authorList>
            <person name="Parrilla Taylor D.P."/>
            <person name="Vibanco-Perez N."/>
            <person name="Duran-Avelar Md.J."/>
            <person name="Gomez-Gil B."/>
            <person name="Llera-Herrera R."/>
            <person name="Vazquez-Juarez R."/>
        </authorList>
    </citation>
    <scope>NUCLEOTIDE SEQUENCE</scope>
    <source>
        <strain evidence="3">JP</strain>
    </source>
</reference>
<gene>
    <name evidence="3" type="primary">447</name>
</gene>
<feature type="transmembrane region" description="Helical" evidence="2">
    <location>
        <begin position="494"/>
        <end position="518"/>
    </location>
</feature>
<keyword evidence="2" id="KW-1133">Transmembrane helix</keyword>
<protein>
    <submittedName>
        <fullName evidence="3">Wsv446</fullName>
    </submittedName>
</protein>
<sequence>MGVQKNILVGGGGGVSLLLGVVTLLGTVTEGAPAVPPFSSSSYSFTPESSVFWVEGNRVLSGTKKDTLINVLGKKIPYYANSIFRHDCSETRSIQWPETSPLGLNLIFCSCASHEHQHRTHETTEPDDLLWDGSRKTTTIILPKKWWSDVVWTSLWRDNDQKCGCGQAFVSSFTSTQKEVQGEWLAAHTNGKTSEGDTNSAYLFISLQRTTLKPIITDVTEDNMMMGRMSGTPMNPKDMTYFVNDFSDDIGSTPQCLVSNSDILNKREEWIAVWGVADSKDLLTKHQLGEREYGSEGRRRNPGVEEEEEERVEEEEEVEVALPYIKKSGKLIGPRRRPLTTTTTTTTTTTNPIVREVVEDFDYESFNEPEIFGSNSKLPFIRFLDQKNWRLGIMSRVSSSIANFKIEQESSKALFCLAVWVGDEHTPKFRLSVWKNWKPFTSAPIIVQNVGYSSDVFWHETLRSKIVDRSRDLIETKVTKKIGEDWANKKQTVVAMFISGIVCITVTVISIFSIVIYYKIKMPKF</sequence>
<keyword evidence="2" id="KW-0472">Membrane</keyword>
<name>A0A2U9GCV1_WSSV</name>
<feature type="region of interest" description="Disordered" evidence="1">
    <location>
        <begin position="287"/>
        <end position="315"/>
    </location>
</feature>
<keyword evidence="2" id="KW-0812">Transmembrane</keyword>